<comment type="caution">
    <text evidence="2">The sequence shown here is derived from an EMBL/GenBank/DDBJ whole genome shotgun (WGS) entry which is preliminary data.</text>
</comment>
<reference evidence="2 3" key="1">
    <citation type="submission" date="2018-06" db="EMBL/GenBank/DDBJ databases">
        <title>Noncontiguous genome sequence of Ruminococcaceae bacterium ASD2818.</title>
        <authorList>
            <person name="Chaplin A.V."/>
            <person name="Sokolova S.R."/>
            <person name="Kochetkova T.O."/>
            <person name="Goltsov A.Y."/>
            <person name="Trofimov D.Y."/>
            <person name="Efimov B.A."/>
        </authorList>
    </citation>
    <scope>NUCLEOTIDE SEQUENCE [LARGE SCALE GENOMIC DNA]</scope>
    <source>
        <strain evidence="2 3">ASD2818</strain>
    </source>
</reference>
<dbReference type="EMBL" id="QLYR01000004">
    <property type="protein sequence ID" value="RAQ28675.1"/>
    <property type="molecule type" value="Genomic_DNA"/>
</dbReference>
<evidence type="ECO:0000259" key="1">
    <source>
        <dbReference type="Pfam" id="PF09643"/>
    </source>
</evidence>
<gene>
    <name evidence="2" type="ORF">DPQ25_07715</name>
</gene>
<evidence type="ECO:0000313" key="3">
    <source>
        <dbReference type="Proteomes" id="UP000249377"/>
    </source>
</evidence>
<sequence length="135" mass="15204">MRDLLFRGQTRKKGEQVFMDGRPVDANWVYGGIFQGKGDFSVIYTYDPIEKRLVYTDTVGQYVGVDDKNGTKVFEGDILKLKRHLYVIEWKGGCLYASQSSISTVCRLIEDLIDGGAEVVGNIHDNPELLEGHTK</sequence>
<proteinExistence type="predicted"/>
<keyword evidence="3" id="KW-1185">Reference proteome</keyword>
<accession>A0A328UG00</accession>
<dbReference type="RefSeq" id="WP_112332597.1">
    <property type="nucleotide sequence ID" value="NZ_QLYR01000004.1"/>
</dbReference>
<feature type="domain" description="YopX protein" evidence="1">
    <location>
        <begin position="55"/>
        <end position="131"/>
    </location>
</feature>
<evidence type="ECO:0000313" key="2">
    <source>
        <dbReference type="EMBL" id="RAQ28675.1"/>
    </source>
</evidence>
<protein>
    <recommendedName>
        <fullName evidence="1">YopX protein domain-containing protein</fullName>
    </recommendedName>
</protein>
<name>A0A328UG00_9FIRM</name>
<dbReference type="Gene3D" id="2.30.30.290">
    <property type="entry name" value="YopX-like domains"/>
    <property type="match status" value="1"/>
</dbReference>
<dbReference type="InterPro" id="IPR023385">
    <property type="entry name" value="YopX-like_C"/>
</dbReference>
<dbReference type="Pfam" id="PF09643">
    <property type="entry name" value="YopX"/>
    <property type="match status" value="1"/>
</dbReference>
<dbReference type="InterPro" id="IPR019096">
    <property type="entry name" value="YopX_protein"/>
</dbReference>
<dbReference type="AlphaFoldDB" id="A0A328UG00"/>
<dbReference type="SUPFAM" id="SSF159006">
    <property type="entry name" value="YopX-like"/>
    <property type="match status" value="1"/>
</dbReference>
<dbReference type="Proteomes" id="UP000249377">
    <property type="component" value="Unassembled WGS sequence"/>
</dbReference>
<organism evidence="2 3">
    <name type="scientific">Hydrogeniiclostridium mannosilyticum</name>
    <dbReference type="NCBI Taxonomy" id="2764322"/>
    <lineage>
        <taxon>Bacteria</taxon>
        <taxon>Bacillati</taxon>
        <taxon>Bacillota</taxon>
        <taxon>Clostridia</taxon>
        <taxon>Eubacteriales</taxon>
        <taxon>Acutalibacteraceae</taxon>
        <taxon>Hydrogeniiclostridium</taxon>
    </lineage>
</organism>